<feature type="compositionally biased region" description="Low complexity" evidence="5">
    <location>
        <begin position="44"/>
        <end position="54"/>
    </location>
</feature>
<reference evidence="8" key="1">
    <citation type="journal article" date="2020" name="Stud. Mycol.">
        <title>101 Dothideomycetes genomes: a test case for predicting lifestyles and emergence of pathogens.</title>
        <authorList>
            <person name="Haridas S."/>
            <person name="Albert R."/>
            <person name="Binder M."/>
            <person name="Bloem J."/>
            <person name="Labutti K."/>
            <person name="Salamov A."/>
            <person name="Andreopoulos B."/>
            <person name="Baker S."/>
            <person name="Barry K."/>
            <person name="Bills G."/>
            <person name="Bluhm B."/>
            <person name="Cannon C."/>
            <person name="Castanera R."/>
            <person name="Culley D."/>
            <person name="Daum C."/>
            <person name="Ezra D."/>
            <person name="Gonzalez J."/>
            <person name="Henrissat B."/>
            <person name="Kuo A."/>
            <person name="Liang C."/>
            <person name="Lipzen A."/>
            <person name="Lutzoni F."/>
            <person name="Magnuson J."/>
            <person name="Mondo S."/>
            <person name="Nolan M."/>
            <person name="Ohm R."/>
            <person name="Pangilinan J."/>
            <person name="Park H.-J."/>
            <person name="Ramirez L."/>
            <person name="Alfaro M."/>
            <person name="Sun H."/>
            <person name="Tritt A."/>
            <person name="Yoshinaga Y."/>
            <person name="Zwiers L.-H."/>
            <person name="Turgeon B."/>
            <person name="Goodwin S."/>
            <person name="Spatafora J."/>
            <person name="Crous P."/>
            <person name="Grigoriev I."/>
        </authorList>
    </citation>
    <scope>NUCLEOTIDE SEQUENCE</scope>
    <source>
        <strain evidence="8">CBS 116435</strain>
    </source>
</reference>
<keyword evidence="2 6" id="KW-0812">Transmembrane</keyword>
<feature type="transmembrane region" description="Helical" evidence="6">
    <location>
        <begin position="136"/>
        <end position="160"/>
    </location>
</feature>
<feature type="transmembrane region" description="Helical" evidence="6">
    <location>
        <begin position="200"/>
        <end position="223"/>
    </location>
</feature>
<organism evidence="8 9">
    <name type="scientific">Polychaeton citri CBS 116435</name>
    <dbReference type="NCBI Taxonomy" id="1314669"/>
    <lineage>
        <taxon>Eukaryota</taxon>
        <taxon>Fungi</taxon>
        <taxon>Dikarya</taxon>
        <taxon>Ascomycota</taxon>
        <taxon>Pezizomycotina</taxon>
        <taxon>Dothideomycetes</taxon>
        <taxon>Dothideomycetidae</taxon>
        <taxon>Capnodiales</taxon>
        <taxon>Capnodiaceae</taxon>
        <taxon>Polychaeton</taxon>
    </lineage>
</organism>
<feature type="transmembrane region" description="Helical" evidence="6">
    <location>
        <begin position="373"/>
        <end position="395"/>
    </location>
</feature>
<dbReference type="SUPFAM" id="SSF103473">
    <property type="entry name" value="MFS general substrate transporter"/>
    <property type="match status" value="1"/>
</dbReference>
<evidence type="ECO:0000256" key="6">
    <source>
        <dbReference type="SAM" id="Phobius"/>
    </source>
</evidence>
<dbReference type="GO" id="GO:0000329">
    <property type="term" value="C:fungal-type vacuole membrane"/>
    <property type="evidence" value="ECO:0007669"/>
    <property type="project" value="TreeGrafter"/>
</dbReference>
<gene>
    <name evidence="8" type="ORF">K431DRAFT_283284</name>
</gene>
<dbReference type="Proteomes" id="UP000799441">
    <property type="component" value="Unassembled WGS sequence"/>
</dbReference>
<feature type="domain" description="Major facilitator superfamily (MFS) profile" evidence="7">
    <location>
        <begin position="76"/>
        <end position="571"/>
    </location>
</feature>
<dbReference type="InterPro" id="IPR011701">
    <property type="entry name" value="MFS"/>
</dbReference>
<evidence type="ECO:0000256" key="2">
    <source>
        <dbReference type="ARBA" id="ARBA00022692"/>
    </source>
</evidence>
<dbReference type="PANTHER" id="PTHR23501:SF6">
    <property type="entry name" value="MULTIDRUG TRANSPORTER, PUTATIVE (AFU_ORTHOLOGUE AFUA_3G14560)-RELATED"/>
    <property type="match status" value="1"/>
</dbReference>
<feature type="compositionally biased region" description="Basic and acidic residues" evidence="5">
    <location>
        <begin position="1"/>
        <end position="14"/>
    </location>
</feature>
<feature type="transmembrane region" description="Helical" evidence="6">
    <location>
        <begin position="73"/>
        <end position="91"/>
    </location>
</feature>
<feature type="transmembrane region" description="Helical" evidence="6">
    <location>
        <begin position="166"/>
        <end position="188"/>
    </location>
</feature>
<comment type="subcellular location">
    <subcellularLocation>
        <location evidence="1">Membrane</location>
        <topology evidence="1">Multi-pass membrane protein</topology>
    </subcellularLocation>
</comment>
<feature type="transmembrane region" description="Helical" evidence="6">
    <location>
        <begin position="229"/>
        <end position="251"/>
    </location>
</feature>
<protein>
    <submittedName>
        <fullName evidence="8">MFS general substrate transporter</fullName>
    </submittedName>
</protein>
<feature type="transmembrane region" description="Helical" evidence="6">
    <location>
        <begin position="548"/>
        <end position="569"/>
    </location>
</feature>
<evidence type="ECO:0000313" key="9">
    <source>
        <dbReference type="Proteomes" id="UP000799441"/>
    </source>
</evidence>
<feature type="region of interest" description="Disordered" evidence="5">
    <location>
        <begin position="1"/>
        <end position="57"/>
    </location>
</feature>
<accession>A0A9P4URT6</accession>
<dbReference type="AlphaFoldDB" id="A0A9P4URT6"/>
<sequence>MSPRDSHQPHDAGKRNAVVSERAPLLPSPSDNHDGLRAKKVQASQDDSSISSDSTNLTKDGFDPKQAITLSRAAICAVALSCLIFLQATNISLLTTTQSRIAEEFDSFEKVSWFTSSYLIAMSAVSPLMGKLASVFAPGVCIFASTVILSIGVLACSVANGFGLFILGRVLTGIGASGILTIALIIVLELSSAKHRGLTIALLNTWFTIGVAVGATAAGALLEPIGWRALFWLQSIVALSGGGVLLFAIPWDFRAHTAGSEHDKSRSMLRRLAALDYLGALTLTLSIVLMLYALSSPRKIPILPLVLSAIVLVTFVIIEVYVAQDPIIPVKLLKSRGLLMTCFGTVGFMMARWSVLFYTPTYALAVRQWPPAAAGSILIPTNLGFAVGGLVVGAFHIRRHGSFYFACILVYAIFPISLVSLAMLSNQHTNPWLYVAIVFINGAIAGAALNYTLAHILHLTPKSTHYIATSLAATFRGFAGSFGSAIGGGIFTRTLHASLEDGFAKENRTGARVEELIRRLLGSPALVERLDDLEKEVAIHGYEHALKVLWLAGAGLSVAMIFVQAGAGWSSGEEAAETDGMGKGDVRGVQAVRDEEQSNH</sequence>
<proteinExistence type="predicted"/>
<evidence type="ECO:0000313" key="8">
    <source>
        <dbReference type="EMBL" id="KAF2723118.1"/>
    </source>
</evidence>
<feature type="transmembrane region" description="Helical" evidence="6">
    <location>
        <begin position="300"/>
        <end position="323"/>
    </location>
</feature>
<evidence type="ECO:0000256" key="3">
    <source>
        <dbReference type="ARBA" id="ARBA00022989"/>
    </source>
</evidence>
<dbReference type="Gene3D" id="1.20.1250.20">
    <property type="entry name" value="MFS general substrate transporter like domains"/>
    <property type="match status" value="1"/>
</dbReference>
<keyword evidence="9" id="KW-1185">Reference proteome</keyword>
<evidence type="ECO:0000259" key="7">
    <source>
        <dbReference type="PROSITE" id="PS50850"/>
    </source>
</evidence>
<keyword evidence="4 6" id="KW-0472">Membrane</keyword>
<feature type="transmembrane region" description="Helical" evidence="6">
    <location>
        <begin position="111"/>
        <end position="129"/>
    </location>
</feature>
<dbReference type="InterPro" id="IPR020846">
    <property type="entry name" value="MFS_dom"/>
</dbReference>
<feature type="transmembrane region" description="Helical" evidence="6">
    <location>
        <begin position="335"/>
        <end position="353"/>
    </location>
</feature>
<dbReference type="Pfam" id="PF07690">
    <property type="entry name" value="MFS_1"/>
    <property type="match status" value="1"/>
</dbReference>
<evidence type="ECO:0000256" key="5">
    <source>
        <dbReference type="SAM" id="MobiDB-lite"/>
    </source>
</evidence>
<dbReference type="GO" id="GO:0015174">
    <property type="term" value="F:basic amino acid transmembrane transporter activity"/>
    <property type="evidence" value="ECO:0007669"/>
    <property type="project" value="TreeGrafter"/>
</dbReference>
<name>A0A9P4URT6_9PEZI</name>
<dbReference type="OrthoDB" id="4160219at2759"/>
<dbReference type="EMBL" id="MU003778">
    <property type="protein sequence ID" value="KAF2723118.1"/>
    <property type="molecule type" value="Genomic_DNA"/>
</dbReference>
<evidence type="ECO:0000256" key="1">
    <source>
        <dbReference type="ARBA" id="ARBA00004141"/>
    </source>
</evidence>
<dbReference type="PANTHER" id="PTHR23501">
    <property type="entry name" value="MAJOR FACILITATOR SUPERFAMILY"/>
    <property type="match status" value="1"/>
</dbReference>
<evidence type="ECO:0000256" key="4">
    <source>
        <dbReference type="ARBA" id="ARBA00023136"/>
    </source>
</evidence>
<keyword evidence="3 6" id="KW-1133">Transmembrane helix</keyword>
<feature type="transmembrane region" description="Helical" evidence="6">
    <location>
        <begin position="272"/>
        <end position="294"/>
    </location>
</feature>
<comment type="caution">
    <text evidence="8">The sequence shown here is derived from an EMBL/GenBank/DDBJ whole genome shotgun (WGS) entry which is preliminary data.</text>
</comment>
<dbReference type="PROSITE" id="PS50850">
    <property type="entry name" value="MFS"/>
    <property type="match status" value="1"/>
</dbReference>
<dbReference type="InterPro" id="IPR036259">
    <property type="entry name" value="MFS_trans_sf"/>
</dbReference>
<feature type="transmembrane region" description="Helical" evidence="6">
    <location>
        <begin position="402"/>
        <end position="425"/>
    </location>
</feature>
<feature type="transmembrane region" description="Helical" evidence="6">
    <location>
        <begin position="431"/>
        <end position="453"/>
    </location>
</feature>